<dbReference type="Ensembl" id="ENSTGUT00000030905.1">
    <property type="protein sequence ID" value="ENSTGUP00000029336.1"/>
    <property type="gene ID" value="ENSTGUG00000006773.2"/>
</dbReference>
<dbReference type="InParanoid" id="A0A674H1N8"/>
<evidence type="ECO:0000313" key="7">
    <source>
        <dbReference type="Proteomes" id="UP000007754"/>
    </source>
</evidence>
<dbReference type="InterPro" id="IPR015621">
    <property type="entry name" value="IL-1_rcpt_fam"/>
</dbReference>
<feature type="transmembrane region" description="Helical" evidence="4">
    <location>
        <begin position="96"/>
        <end position="115"/>
    </location>
</feature>
<dbReference type="SUPFAM" id="SSF52200">
    <property type="entry name" value="Toll/Interleukin receptor TIR domain"/>
    <property type="match status" value="1"/>
</dbReference>
<dbReference type="GO" id="GO:2000660">
    <property type="term" value="P:negative regulation of interleukin-1-mediated signaling pathway"/>
    <property type="evidence" value="ECO:0007669"/>
    <property type="project" value="Ensembl"/>
</dbReference>
<reference evidence="6" key="2">
    <citation type="submission" date="2025-08" db="UniProtKB">
        <authorList>
            <consortium name="Ensembl"/>
        </authorList>
    </citation>
    <scope>IDENTIFICATION</scope>
</reference>
<dbReference type="GeneTree" id="ENSGT01090000259985"/>
<sequence length="504" mass="54788">MGSGWAVGAARTLSGKEPDLGTAVHLLLVGVTAWPDPQHPPCPVRSGQNSSEQLLASVLQLNLTHDADFGVFACWISNATATFTLRQAEAVGHVPAVLAALLVLVLLVLLAVLYVQCRLNVLLWYRDRYGELEINDGKLYDAYVSHATAPDDRKFIHFIVKPQLENRHGYKLFLDEQNILPNSEPSADLIMNVSRCRRLIVVLSVAYLEQEWCNSSFREGLWRLLELSRKPIFIVFESQYREITHPAITLLKQHRSTVTLLVWRAGSMVSAEQDLTPPEPLSLPSTPQCQPPCCPLGLPHSESCAGPIPPAPPSIPSSPFWVNLPAALWGCAPGCSAKEQVGALTFWRTFKNPTRRAPHLGAHSPNLHGQDPMTLQGLPGLSSPSGALAQGHSGHFGARLGAGALGSVPAGRAGFSAGAWARCHAGAQPSPWPSSQRRGERAELLEPCGAVLRWSRPGSSPPGSCRPHRRTSGRSCAWPCRARCPSRAAWGTRRPSCRRTRTPC</sequence>
<dbReference type="InterPro" id="IPR000157">
    <property type="entry name" value="TIR_dom"/>
</dbReference>
<dbReference type="AlphaFoldDB" id="A0A674H1N8"/>
<evidence type="ECO:0000256" key="1">
    <source>
        <dbReference type="ARBA" id="ARBA00023157"/>
    </source>
</evidence>
<reference evidence="6 7" key="1">
    <citation type="journal article" date="2010" name="Nature">
        <title>The genome of a songbird.</title>
        <authorList>
            <person name="Warren W.C."/>
            <person name="Clayton D.F."/>
            <person name="Ellegren H."/>
            <person name="Arnold A.P."/>
            <person name="Hillier L.W."/>
            <person name="Kunstner A."/>
            <person name="Searle S."/>
            <person name="White S."/>
            <person name="Vilella A.J."/>
            <person name="Fairley S."/>
            <person name="Heger A."/>
            <person name="Kong L."/>
            <person name="Ponting C.P."/>
            <person name="Jarvis E.D."/>
            <person name="Mello C.V."/>
            <person name="Minx P."/>
            <person name="Lovell P."/>
            <person name="Velho T.A."/>
            <person name="Ferris M."/>
            <person name="Balakrishnan C.N."/>
            <person name="Sinha S."/>
            <person name="Blatti C."/>
            <person name="London S.E."/>
            <person name="Li Y."/>
            <person name="Lin Y.C."/>
            <person name="George J."/>
            <person name="Sweedler J."/>
            <person name="Southey B."/>
            <person name="Gunaratne P."/>
            <person name="Watson M."/>
            <person name="Nam K."/>
            <person name="Backstrom N."/>
            <person name="Smeds L."/>
            <person name="Nabholz B."/>
            <person name="Itoh Y."/>
            <person name="Whitney O."/>
            <person name="Pfenning A.R."/>
            <person name="Howard J."/>
            <person name="Volker M."/>
            <person name="Skinner B.M."/>
            <person name="Griffin D.K."/>
            <person name="Ye L."/>
            <person name="McLaren W.M."/>
            <person name="Flicek P."/>
            <person name="Quesada V."/>
            <person name="Velasco G."/>
            <person name="Lopez-Otin C."/>
            <person name="Puente X.S."/>
            <person name="Olender T."/>
            <person name="Lancet D."/>
            <person name="Smit A.F."/>
            <person name="Hubley R."/>
            <person name="Konkel M.K."/>
            <person name="Walker J.A."/>
            <person name="Batzer M.A."/>
            <person name="Gu W."/>
            <person name="Pollock D.D."/>
            <person name="Chen L."/>
            <person name="Cheng Z."/>
            <person name="Eichler E.E."/>
            <person name="Stapley J."/>
            <person name="Slate J."/>
            <person name="Ekblom R."/>
            <person name="Birkhead T."/>
            <person name="Burke T."/>
            <person name="Burt D."/>
            <person name="Scharff C."/>
            <person name="Adam I."/>
            <person name="Richard H."/>
            <person name="Sultan M."/>
            <person name="Soldatov A."/>
            <person name="Lehrach H."/>
            <person name="Edwards S.V."/>
            <person name="Yang S.P."/>
            <person name="Li X."/>
            <person name="Graves T."/>
            <person name="Fulton L."/>
            <person name="Nelson J."/>
            <person name="Chinwalla A."/>
            <person name="Hou S."/>
            <person name="Mardis E.R."/>
            <person name="Wilson R.K."/>
        </authorList>
    </citation>
    <scope>NUCLEOTIDE SEQUENCE [LARGE SCALE GENOMIC DNA]</scope>
</reference>
<dbReference type="GO" id="GO:0016020">
    <property type="term" value="C:membrane"/>
    <property type="evidence" value="ECO:0007669"/>
    <property type="project" value="Ensembl"/>
</dbReference>
<keyword evidence="2" id="KW-0325">Glycoprotein</keyword>
<dbReference type="PROSITE" id="PS50104">
    <property type="entry name" value="TIR"/>
    <property type="match status" value="1"/>
</dbReference>
<organism evidence="6 7">
    <name type="scientific">Taeniopygia guttata</name>
    <name type="common">Zebra finch</name>
    <name type="synonym">Poephila guttata</name>
    <dbReference type="NCBI Taxonomy" id="59729"/>
    <lineage>
        <taxon>Eukaryota</taxon>
        <taxon>Metazoa</taxon>
        <taxon>Chordata</taxon>
        <taxon>Craniata</taxon>
        <taxon>Vertebrata</taxon>
        <taxon>Euteleostomi</taxon>
        <taxon>Archelosauria</taxon>
        <taxon>Archosauria</taxon>
        <taxon>Dinosauria</taxon>
        <taxon>Saurischia</taxon>
        <taxon>Theropoda</taxon>
        <taxon>Coelurosauria</taxon>
        <taxon>Aves</taxon>
        <taxon>Neognathae</taxon>
        <taxon>Neoaves</taxon>
        <taxon>Telluraves</taxon>
        <taxon>Australaves</taxon>
        <taxon>Passeriformes</taxon>
        <taxon>Passeroidea</taxon>
        <taxon>Estrildidae</taxon>
        <taxon>Estrildinae</taxon>
        <taxon>Taeniopygia</taxon>
    </lineage>
</organism>
<dbReference type="GO" id="GO:0032682">
    <property type="term" value="P:negative regulation of chemokine production"/>
    <property type="evidence" value="ECO:0007669"/>
    <property type="project" value="Ensembl"/>
</dbReference>
<keyword evidence="1" id="KW-1015">Disulfide bond</keyword>
<dbReference type="Gene3D" id="3.40.50.10140">
    <property type="entry name" value="Toll/interleukin-1 receptor homology (TIR) domain"/>
    <property type="match status" value="1"/>
</dbReference>
<keyword evidence="4" id="KW-0812">Transmembrane</keyword>
<dbReference type="PANTHER" id="PTHR11890:SF19">
    <property type="entry name" value="SINGLE IG IL-1-RELATED RECEPTOR"/>
    <property type="match status" value="1"/>
</dbReference>
<dbReference type="PRINTS" id="PR01537">
    <property type="entry name" value="INTRLKN1R1F"/>
</dbReference>
<accession>A0A674H1N8</accession>
<evidence type="ECO:0000259" key="5">
    <source>
        <dbReference type="PROSITE" id="PS50104"/>
    </source>
</evidence>
<keyword evidence="7" id="KW-1185">Reference proteome</keyword>
<dbReference type="InterPro" id="IPR035897">
    <property type="entry name" value="Toll_tir_struct_dom_sf"/>
</dbReference>
<dbReference type="Proteomes" id="UP000007754">
    <property type="component" value="Chromosome 5"/>
</dbReference>
<dbReference type="PANTHER" id="PTHR11890">
    <property type="entry name" value="INTERLEUKIN-1 RECEPTOR FAMILY MEMBER"/>
    <property type="match status" value="1"/>
</dbReference>
<evidence type="ECO:0000313" key="6">
    <source>
        <dbReference type="Ensembl" id="ENSTGUP00000029336.1"/>
    </source>
</evidence>
<dbReference type="GO" id="GO:0006953">
    <property type="term" value="P:acute-phase response"/>
    <property type="evidence" value="ECO:0007669"/>
    <property type="project" value="Ensembl"/>
</dbReference>
<keyword evidence="3" id="KW-0393">Immunoglobulin domain</keyword>
<protein>
    <submittedName>
        <fullName evidence="6">Single Ig and TIR domain containing</fullName>
    </submittedName>
</protein>
<gene>
    <name evidence="6" type="primary">SIGIRR</name>
</gene>
<dbReference type="GO" id="GO:0007165">
    <property type="term" value="P:signal transduction"/>
    <property type="evidence" value="ECO:0007669"/>
    <property type="project" value="InterPro"/>
</dbReference>
<reference evidence="6" key="3">
    <citation type="submission" date="2025-09" db="UniProtKB">
        <authorList>
            <consortium name="Ensembl"/>
        </authorList>
    </citation>
    <scope>IDENTIFICATION</scope>
</reference>
<keyword evidence="4" id="KW-0472">Membrane</keyword>
<evidence type="ECO:0000256" key="2">
    <source>
        <dbReference type="ARBA" id="ARBA00023180"/>
    </source>
</evidence>
<dbReference type="Pfam" id="PF01582">
    <property type="entry name" value="TIR"/>
    <property type="match status" value="1"/>
</dbReference>
<evidence type="ECO:0000256" key="3">
    <source>
        <dbReference type="ARBA" id="ARBA00023319"/>
    </source>
</evidence>
<proteinExistence type="predicted"/>
<feature type="domain" description="TIR" evidence="5">
    <location>
        <begin position="138"/>
        <end position="270"/>
    </location>
</feature>
<name>A0A674H1N8_TAEGU</name>
<dbReference type="GO" id="GO:0045751">
    <property type="term" value="P:negative regulation of Toll signaling pathway"/>
    <property type="evidence" value="ECO:0007669"/>
    <property type="project" value="Ensembl"/>
</dbReference>
<evidence type="ECO:0000256" key="4">
    <source>
        <dbReference type="SAM" id="Phobius"/>
    </source>
</evidence>
<keyword evidence="4" id="KW-1133">Transmembrane helix</keyword>